<name>H5WWY0_9PSEU</name>
<dbReference type="STRING" id="882083.SacmaDRAFT_4629"/>
<dbReference type="PANTHER" id="PTHR36529:SF1">
    <property type="entry name" value="GLYCOSYLTRANSFERASE"/>
    <property type="match status" value="1"/>
</dbReference>
<reference evidence="1 2" key="1">
    <citation type="journal article" date="2012" name="Stand. Genomic Sci.">
        <title>Genome sequence of the ocean sediment bacterium Saccharomonospora marina type strain (XMU15(T)).</title>
        <authorList>
            <person name="Klenk H.P."/>
            <person name="Lu M."/>
            <person name="Lucas S."/>
            <person name="Lapidus A."/>
            <person name="Copeland A."/>
            <person name="Pitluck S."/>
            <person name="Goodwin L.A."/>
            <person name="Han C."/>
            <person name="Tapia R."/>
            <person name="Brambilla E.M."/>
            <person name="Potter G."/>
            <person name="Land M."/>
            <person name="Ivanova N."/>
            <person name="Rohde M."/>
            <person name="Goker M."/>
            <person name="Detter J.C."/>
            <person name="Li W.J."/>
            <person name="Kyrpides N.C."/>
            <person name="Woyke T."/>
        </authorList>
    </citation>
    <scope>NUCLEOTIDE SEQUENCE [LARGE SCALE GENOMIC DNA]</scope>
    <source>
        <strain evidence="1 2">XMU15</strain>
    </source>
</reference>
<protein>
    <recommendedName>
        <fullName evidence="3">Glycosyltransferase involved in cell wall biogenesis</fullName>
    </recommendedName>
</protein>
<dbReference type="Pfam" id="PF09837">
    <property type="entry name" value="DUF2064"/>
    <property type="match status" value="1"/>
</dbReference>
<sequence length="226" mass="23474">MNGGWCALVVAKAPVPGQAKTRLCPPAAPRQAADLAAAALLDTLDAALTVPEAVPVVALAGQLTSAARRGELSGLLRRCTVLAQRGPDLGARLANAHADVARLWPGMPVVQVGMDTPQLTPALLRSVADDLHRHEAVLGQALDGGWWVLALRDPARARVLAGVPMSRPDTAALTRRALATTESIAARTETLCDVDTMADAISVAELIPDSRFAAAVRAIRTAAASR</sequence>
<gene>
    <name evidence="1" type="ORF">SacmaDRAFT_4629</name>
</gene>
<accession>H5WWY0</accession>
<dbReference type="SUPFAM" id="SSF53448">
    <property type="entry name" value="Nucleotide-diphospho-sugar transferases"/>
    <property type="match status" value="1"/>
</dbReference>
<keyword evidence="2" id="KW-1185">Reference proteome</keyword>
<evidence type="ECO:0000313" key="2">
    <source>
        <dbReference type="Proteomes" id="UP000004926"/>
    </source>
</evidence>
<evidence type="ECO:0000313" key="1">
    <source>
        <dbReference type="EMBL" id="EHR52808.1"/>
    </source>
</evidence>
<proteinExistence type="predicted"/>
<dbReference type="Proteomes" id="UP000004926">
    <property type="component" value="Chromosome"/>
</dbReference>
<dbReference type="InterPro" id="IPR018641">
    <property type="entry name" value="Trfase_1_rSAM/seldom-assoc"/>
</dbReference>
<dbReference type="AlphaFoldDB" id="H5WWY0"/>
<dbReference type="Gene3D" id="3.90.550.10">
    <property type="entry name" value="Spore Coat Polysaccharide Biosynthesis Protein SpsA, Chain A"/>
    <property type="match status" value="1"/>
</dbReference>
<dbReference type="EMBL" id="CM001439">
    <property type="protein sequence ID" value="EHR52808.1"/>
    <property type="molecule type" value="Genomic_DNA"/>
</dbReference>
<evidence type="ECO:0008006" key="3">
    <source>
        <dbReference type="Google" id="ProtNLM"/>
    </source>
</evidence>
<dbReference type="PANTHER" id="PTHR36529">
    <property type="entry name" value="SLL1095 PROTEIN"/>
    <property type="match status" value="1"/>
</dbReference>
<dbReference type="eggNOG" id="COG3222">
    <property type="taxonomic scope" value="Bacteria"/>
</dbReference>
<dbReference type="OrthoDB" id="9798250at2"/>
<organism evidence="1 2">
    <name type="scientific">Saccharomonospora marina XMU15</name>
    <dbReference type="NCBI Taxonomy" id="882083"/>
    <lineage>
        <taxon>Bacteria</taxon>
        <taxon>Bacillati</taxon>
        <taxon>Actinomycetota</taxon>
        <taxon>Actinomycetes</taxon>
        <taxon>Pseudonocardiales</taxon>
        <taxon>Pseudonocardiaceae</taxon>
        <taxon>Saccharomonospora</taxon>
    </lineage>
</organism>
<dbReference type="RefSeq" id="WP_009156186.1">
    <property type="nucleotide sequence ID" value="NZ_CM001439.1"/>
</dbReference>
<dbReference type="InterPro" id="IPR029044">
    <property type="entry name" value="Nucleotide-diphossugar_trans"/>
</dbReference>
<dbReference type="HOGENOM" id="CLU_075662_0_0_11"/>